<evidence type="ECO:0008006" key="3">
    <source>
        <dbReference type="Google" id="ProtNLM"/>
    </source>
</evidence>
<dbReference type="InterPro" id="IPR023393">
    <property type="entry name" value="START-like_dom_sf"/>
</dbReference>
<dbReference type="EMBL" id="QLLO01000008">
    <property type="protein sequence ID" value="RAJ12947.1"/>
    <property type="molecule type" value="Genomic_DNA"/>
</dbReference>
<dbReference type="Pfam" id="PF10604">
    <property type="entry name" value="Polyketide_cyc2"/>
    <property type="match status" value="1"/>
</dbReference>
<evidence type="ECO:0000313" key="2">
    <source>
        <dbReference type="Proteomes" id="UP000248703"/>
    </source>
</evidence>
<evidence type="ECO:0000313" key="1">
    <source>
        <dbReference type="EMBL" id="RAJ12947.1"/>
    </source>
</evidence>
<reference evidence="1 2" key="1">
    <citation type="submission" date="2018-06" db="EMBL/GenBank/DDBJ databases">
        <title>Genomic Encyclopedia of Archaeal and Bacterial Type Strains, Phase II (KMG-II): from individual species to whole genera.</title>
        <authorList>
            <person name="Goeker M."/>
        </authorList>
    </citation>
    <scope>NUCLEOTIDE SEQUENCE [LARGE SCALE GENOMIC DNA]</scope>
    <source>
        <strain evidence="1 2">DSM 24464</strain>
    </source>
</reference>
<keyword evidence="2" id="KW-1185">Reference proteome</keyword>
<dbReference type="SUPFAM" id="SSF55961">
    <property type="entry name" value="Bet v1-like"/>
    <property type="match status" value="1"/>
</dbReference>
<dbReference type="Proteomes" id="UP000248703">
    <property type="component" value="Unassembled WGS sequence"/>
</dbReference>
<protein>
    <recommendedName>
        <fullName evidence="3">SRPBCC family protein</fullName>
    </recommendedName>
</protein>
<dbReference type="InterPro" id="IPR019587">
    <property type="entry name" value="Polyketide_cyclase/dehydratase"/>
</dbReference>
<dbReference type="RefSeq" id="WP_111660501.1">
    <property type="nucleotide sequence ID" value="NZ_QLLO01000008.1"/>
</dbReference>
<gene>
    <name evidence="1" type="ORF">LY08_02229</name>
</gene>
<comment type="caution">
    <text evidence="1">The sequence shown here is derived from an EMBL/GenBank/DDBJ whole genome shotgun (WGS) entry which is preliminary data.</text>
</comment>
<dbReference type="CDD" id="cd07812">
    <property type="entry name" value="SRPBCC"/>
    <property type="match status" value="1"/>
</dbReference>
<dbReference type="AlphaFoldDB" id="A0A327RGU5"/>
<name>A0A327RGU5_9FLAO</name>
<organism evidence="1 2">
    <name type="scientific">Olleya aquimaris</name>
    <dbReference type="NCBI Taxonomy" id="639310"/>
    <lineage>
        <taxon>Bacteria</taxon>
        <taxon>Pseudomonadati</taxon>
        <taxon>Bacteroidota</taxon>
        <taxon>Flavobacteriia</taxon>
        <taxon>Flavobacteriales</taxon>
        <taxon>Flavobacteriaceae</taxon>
    </lineage>
</organism>
<proteinExistence type="predicted"/>
<dbReference type="OrthoDB" id="411301at2"/>
<dbReference type="Gene3D" id="3.30.530.20">
    <property type="match status" value="1"/>
</dbReference>
<accession>A0A327RGU5</accession>
<sequence>MKYTIQVTINTPVEECFKLLDDHENMKHWQEGLVSYEHISGDPGKVNAKMKLNYKFGKRKMSLIETITFKEKNKAFHFNFDAKGMHNIQQNFFEAIDNNTTQWTSVNEFVPTNFAMRMMALLMPKAFRKQSEKYLTDFKNFAENGTSLAK</sequence>